<reference evidence="1" key="2">
    <citation type="journal article" date="2015" name="Fish Shellfish Immunol.">
        <title>Early steps in the European eel (Anguilla anguilla)-Vibrio vulnificus interaction in the gills: Role of the RtxA13 toxin.</title>
        <authorList>
            <person name="Callol A."/>
            <person name="Pajuelo D."/>
            <person name="Ebbesson L."/>
            <person name="Teles M."/>
            <person name="MacKenzie S."/>
            <person name="Amaro C."/>
        </authorList>
    </citation>
    <scope>NUCLEOTIDE SEQUENCE</scope>
</reference>
<accession>A0A0E9XGD2</accession>
<reference evidence="1" key="1">
    <citation type="submission" date="2014-11" db="EMBL/GenBank/DDBJ databases">
        <authorList>
            <person name="Amaro Gonzalez C."/>
        </authorList>
    </citation>
    <scope>NUCLEOTIDE SEQUENCE</scope>
</reference>
<dbReference type="AlphaFoldDB" id="A0A0E9XGD2"/>
<dbReference type="EMBL" id="GBXM01006805">
    <property type="protein sequence ID" value="JAI01773.1"/>
    <property type="molecule type" value="Transcribed_RNA"/>
</dbReference>
<organism evidence="1">
    <name type="scientific">Anguilla anguilla</name>
    <name type="common">European freshwater eel</name>
    <name type="synonym">Muraena anguilla</name>
    <dbReference type="NCBI Taxonomy" id="7936"/>
    <lineage>
        <taxon>Eukaryota</taxon>
        <taxon>Metazoa</taxon>
        <taxon>Chordata</taxon>
        <taxon>Craniata</taxon>
        <taxon>Vertebrata</taxon>
        <taxon>Euteleostomi</taxon>
        <taxon>Actinopterygii</taxon>
        <taxon>Neopterygii</taxon>
        <taxon>Teleostei</taxon>
        <taxon>Anguilliformes</taxon>
        <taxon>Anguillidae</taxon>
        <taxon>Anguilla</taxon>
    </lineage>
</organism>
<sequence length="63" mass="7624">MHLNTQACVRSPLLLKITVLFFQQSRESICYFCPHFANIKKKFIIYFKHIKRQLIIERSLIQK</sequence>
<proteinExistence type="predicted"/>
<protein>
    <submittedName>
        <fullName evidence="1">Uncharacterized protein</fullName>
    </submittedName>
</protein>
<name>A0A0E9XGD2_ANGAN</name>
<evidence type="ECO:0000313" key="1">
    <source>
        <dbReference type="EMBL" id="JAI01773.1"/>
    </source>
</evidence>